<dbReference type="RefSeq" id="WP_238075028.1">
    <property type="nucleotide sequence ID" value="NZ_JAKNJB010000044.1"/>
</dbReference>
<comment type="caution">
    <text evidence="4">The sequence shown here is derived from an EMBL/GenBank/DDBJ whole genome shotgun (WGS) entry which is preliminary data.</text>
</comment>
<keyword evidence="5" id="KW-1185">Reference proteome</keyword>
<dbReference type="PROSITE" id="PS51737">
    <property type="entry name" value="RECOMBINASE_DNA_BIND"/>
    <property type="match status" value="1"/>
</dbReference>
<feature type="domain" description="Recombinase" evidence="3">
    <location>
        <begin position="13"/>
        <end position="141"/>
    </location>
</feature>
<evidence type="ECO:0000256" key="2">
    <source>
        <dbReference type="ARBA" id="ARBA00023172"/>
    </source>
</evidence>
<dbReference type="Gene3D" id="3.90.1750.20">
    <property type="entry name" value="Putative Large Serine Recombinase, Chain B, Domain 2"/>
    <property type="match status" value="1"/>
</dbReference>
<evidence type="ECO:0000256" key="1">
    <source>
        <dbReference type="ARBA" id="ARBA00023125"/>
    </source>
</evidence>
<evidence type="ECO:0000313" key="4">
    <source>
        <dbReference type="EMBL" id="MCG4528769.1"/>
    </source>
</evidence>
<gene>
    <name evidence="4" type="ORF">L0P79_17135</name>
</gene>
<dbReference type="PANTHER" id="PTHR30461:SF2">
    <property type="entry name" value="SERINE RECOMBINASE PINE-RELATED"/>
    <property type="match status" value="1"/>
</dbReference>
<keyword evidence="1" id="KW-0238">DNA-binding</keyword>
<organism evidence="4 5">
    <name type="scientific">Intestinimonas massiliensis</name>
    <name type="common">ex Afouda et al. 2020</name>
    <dbReference type="NCBI Taxonomy" id="1673721"/>
    <lineage>
        <taxon>Bacteria</taxon>
        <taxon>Bacillati</taxon>
        <taxon>Bacillota</taxon>
        <taxon>Clostridia</taxon>
        <taxon>Eubacteriales</taxon>
        <taxon>Intestinimonas</taxon>
    </lineage>
</organism>
<sequence>MESGKATIQYKYLYGYRRGTDDKPEIIPEEAEAVRWIYERYLAGASTRTLRDELHEQGVIYAEKSPQWTLPHIKSILRNEKYCGDVLMQKTFQQDVINRKVIKNTGQLPMYLIENHHEGIVSVSAHNFRKKRAFFVKGATVAKKCINKSRTIRKKGRPALHFWCCLKGARQCVFAHVPCQKDG</sequence>
<evidence type="ECO:0000313" key="5">
    <source>
        <dbReference type="Proteomes" id="UP001200313"/>
    </source>
</evidence>
<name>A0ABS9MD77_9FIRM</name>
<dbReference type="EMBL" id="JAKNJB010000044">
    <property type="protein sequence ID" value="MCG4528769.1"/>
    <property type="molecule type" value="Genomic_DNA"/>
</dbReference>
<keyword evidence="2" id="KW-0233">DNA recombination</keyword>
<reference evidence="4 5" key="1">
    <citation type="submission" date="2022-01" db="EMBL/GenBank/DDBJ databases">
        <title>Collection of gut derived symbiotic bacterial strains cultured from healthy donors.</title>
        <authorList>
            <person name="Lin H."/>
            <person name="Kohout C."/>
            <person name="Waligurski E."/>
            <person name="Pamer E.G."/>
        </authorList>
    </citation>
    <scope>NUCLEOTIDE SEQUENCE [LARGE SCALE GENOMIC DNA]</scope>
    <source>
        <strain evidence="4 5">DFI.3.7</strain>
    </source>
</reference>
<dbReference type="InterPro" id="IPR011109">
    <property type="entry name" value="DNA_bind_recombinase_dom"/>
</dbReference>
<dbReference type="Proteomes" id="UP001200313">
    <property type="component" value="Unassembled WGS sequence"/>
</dbReference>
<accession>A0ABS9MD77</accession>
<proteinExistence type="predicted"/>
<protein>
    <submittedName>
        <fullName evidence="4">Recombinase family protein</fullName>
    </submittedName>
</protein>
<dbReference type="InterPro" id="IPR050639">
    <property type="entry name" value="SSR_resolvase"/>
</dbReference>
<dbReference type="PANTHER" id="PTHR30461">
    <property type="entry name" value="DNA-INVERTASE FROM LAMBDOID PROPHAGE"/>
    <property type="match status" value="1"/>
</dbReference>
<dbReference type="InterPro" id="IPR038109">
    <property type="entry name" value="DNA_bind_recomb_sf"/>
</dbReference>
<dbReference type="Pfam" id="PF07508">
    <property type="entry name" value="Recombinase"/>
    <property type="match status" value="1"/>
</dbReference>
<evidence type="ECO:0000259" key="3">
    <source>
        <dbReference type="PROSITE" id="PS51737"/>
    </source>
</evidence>